<evidence type="ECO:0000259" key="2">
    <source>
        <dbReference type="Pfam" id="PF20698"/>
    </source>
</evidence>
<dbReference type="InterPro" id="IPR048987">
    <property type="entry name" value="PIN-TPR-GreABC"/>
</dbReference>
<name>A0A5B9E2Q4_9GAMM</name>
<protein>
    <recommendedName>
        <fullName evidence="2">PIN domain-containing protein</fullName>
    </recommendedName>
</protein>
<dbReference type="KEGG" id="rgl:CS053_10100"/>
<dbReference type="AlphaFoldDB" id="A0A5B9E2Q4"/>
<proteinExistence type="predicted"/>
<evidence type="ECO:0000256" key="1">
    <source>
        <dbReference type="SAM" id="MobiDB-lite"/>
    </source>
</evidence>
<dbReference type="Proteomes" id="UP000321807">
    <property type="component" value="Chromosome"/>
</dbReference>
<sequence length="507" mass="56591">MAFLTLVNFQRARLVSFQRAPTEQVLVSDTESLLLPGVRVVTTRDYPWVAELMGHEQGDVVALASAPYAGMRAVIDSVLDLDRWNVSKAAELVQSVPSSTTGVTAFSGSIDQLGEQIRQQAQDQRHQRSAVLQKASAERAWIGLAAASMHVSPRAFLRKQADWRPTGHSGMAPDIEFDDVALRKATRCVLDPVSLLLLMDLGVDTALASMPTRLVMTPQAVDLLFDWWYSLERVQRGTRGTLVAMPDGRVAIHELTSEHRLHVRRFWLRVKTFITEYVEIVASPAISEKETLNIARVLGPGIVSGMALAKERGWAYLAEELMIYGAARHIVGSPAASLHRFLVHCAQRRWCTDATVVEWLATLIRQGWRWVGYPSYMLATALGLPEARRWRVFKALLMRLRRADLPVAMSALDTLFRQLDAGRYVGVSVRRARELLLAALPPQLTKEHLETWAEQYSGKPHAATRRALKDAAKSRGRMAPLRARIDEEGHVDDVDADALDSRSAEEE</sequence>
<dbReference type="RefSeq" id="WP_147627327.1">
    <property type="nucleotide sequence ID" value="NZ_CP042807.1"/>
</dbReference>
<dbReference type="Pfam" id="PF20698">
    <property type="entry name" value="PIN-TPR-GreABC"/>
    <property type="match status" value="1"/>
</dbReference>
<feature type="region of interest" description="Disordered" evidence="1">
    <location>
        <begin position="468"/>
        <end position="507"/>
    </location>
</feature>
<accession>A0A5B9E2Q4</accession>
<gene>
    <name evidence="3" type="ORF">CS053_10100</name>
</gene>
<feature type="compositionally biased region" description="Basic and acidic residues" evidence="1">
    <location>
        <begin position="483"/>
        <end position="507"/>
    </location>
</feature>
<feature type="domain" description="PIN" evidence="2">
    <location>
        <begin position="189"/>
        <end position="324"/>
    </location>
</feature>
<dbReference type="EMBL" id="CP042807">
    <property type="protein sequence ID" value="QEE24810.1"/>
    <property type="molecule type" value="Genomic_DNA"/>
</dbReference>
<evidence type="ECO:0000313" key="4">
    <source>
        <dbReference type="Proteomes" id="UP000321807"/>
    </source>
</evidence>
<organism evidence="3 4">
    <name type="scientific">Rhodanobacter glycinis</name>
    <dbReference type="NCBI Taxonomy" id="582702"/>
    <lineage>
        <taxon>Bacteria</taxon>
        <taxon>Pseudomonadati</taxon>
        <taxon>Pseudomonadota</taxon>
        <taxon>Gammaproteobacteria</taxon>
        <taxon>Lysobacterales</taxon>
        <taxon>Rhodanobacteraceae</taxon>
        <taxon>Rhodanobacter</taxon>
    </lineage>
</organism>
<evidence type="ECO:0000313" key="3">
    <source>
        <dbReference type="EMBL" id="QEE24810.1"/>
    </source>
</evidence>
<reference evidence="3 4" key="1">
    <citation type="submission" date="2019-08" db="EMBL/GenBank/DDBJ databases">
        <title>Complete genome sequence of Rhodanobacter glycinis strain T01E-68 isolated from tomato root.</title>
        <authorList>
            <person name="Weon H.-Y."/>
            <person name="Lee S.A."/>
        </authorList>
    </citation>
    <scope>NUCLEOTIDE SEQUENCE [LARGE SCALE GENOMIC DNA]</scope>
    <source>
        <strain evidence="3 4">T01E-68</strain>
    </source>
</reference>